<comment type="caution">
    <text evidence="2">The sequence shown here is derived from an EMBL/GenBank/DDBJ whole genome shotgun (WGS) entry which is preliminary data.</text>
</comment>
<feature type="domain" description="Co-chaperone DjlA N-terminal" evidence="1">
    <location>
        <begin position="45"/>
        <end position="159"/>
    </location>
</feature>
<keyword evidence="3" id="KW-1185">Reference proteome</keyword>
<name>A0ABS0DHW7_9NOCA</name>
<dbReference type="InterPro" id="IPR029024">
    <property type="entry name" value="TerB-like"/>
</dbReference>
<evidence type="ECO:0000313" key="3">
    <source>
        <dbReference type="Proteomes" id="UP000707731"/>
    </source>
</evidence>
<dbReference type="Pfam" id="PF05099">
    <property type="entry name" value="TerB"/>
    <property type="match status" value="1"/>
</dbReference>
<reference evidence="2 3" key="1">
    <citation type="submission" date="2020-10" db="EMBL/GenBank/DDBJ databases">
        <title>Identification of Nocardia species via Next-generation sequencing and recognition of intraspecies genetic diversity.</title>
        <authorList>
            <person name="Li P."/>
            <person name="Li P."/>
            <person name="Lu B."/>
        </authorList>
    </citation>
    <scope>NUCLEOTIDE SEQUENCE [LARGE SCALE GENOMIC DNA]</scope>
    <source>
        <strain evidence="2 3">BJ06-0143</strain>
    </source>
</reference>
<sequence length="165" mass="18021">MSFINKLFHNANTISRLLDLADKAPQWRKQLMEKKNEFRGGAFRDAVMGMCALVAAADGTIAPDERMRVANLITTEPTLDAFPADELRQLFDANCDRVLADPAFGKTHLIQQITKVAGKPDQARAVVQIGIMIANADGRLDIAEIHAVREACAALNIPPMLDLPG</sequence>
<dbReference type="EMBL" id="JADLQN010000009">
    <property type="protein sequence ID" value="MBF6358056.1"/>
    <property type="molecule type" value="Genomic_DNA"/>
</dbReference>
<dbReference type="Gene3D" id="1.10.3680.10">
    <property type="entry name" value="TerB-like"/>
    <property type="match status" value="1"/>
</dbReference>
<dbReference type="Proteomes" id="UP000707731">
    <property type="component" value="Unassembled WGS sequence"/>
</dbReference>
<evidence type="ECO:0000259" key="1">
    <source>
        <dbReference type="Pfam" id="PF05099"/>
    </source>
</evidence>
<accession>A0ABS0DHW7</accession>
<protein>
    <submittedName>
        <fullName evidence="2">Tellurite resistance TerB family protein</fullName>
    </submittedName>
</protein>
<organism evidence="2 3">
    <name type="scientific">Nocardia higoensis</name>
    <dbReference type="NCBI Taxonomy" id="228599"/>
    <lineage>
        <taxon>Bacteria</taxon>
        <taxon>Bacillati</taxon>
        <taxon>Actinomycetota</taxon>
        <taxon>Actinomycetes</taxon>
        <taxon>Mycobacteriales</taxon>
        <taxon>Nocardiaceae</taxon>
        <taxon>Nocardia</taxon>
    </lineage>
</organism>
<dbReference type="RefSeq" id="WP_195004890.1">
    <property type="nucleotide sequence ID" value="NZ_JADLQN010000009.1"/>
</dbReference>
<evidence type="ECO:0000313" key="2">
    <source>
        <dbReference type="EMBL" id="MBF6358056.1"/>
    </source>
</evidence>
<dbReference type="CDD" id="cd07176">
    <property type="entry name" value="terB"/>
    <property type="match status" value="1"/>
</dbReference>
<dbReference type="InterPro" id="IPR007791">
    <property type="entry name" value="DjlA_N"/>
</dbReference>
<gene>
    <name evidence="2" type="ORF">IU449_26525</name>
</gene>
<dbReference type="SUPFAM" id="SSF158682">
    <property type="entry name" value="TerB-like"/>
    <property type="match status" value="1"/>
</dbReference>
<proteinExistence type="predicted"/>